<dbReference type="SUPFAM" id="SSF56112">
    <property type="entry name" value="Protein kinase-like (PK-like)"/>
    <property type="match status" value="1"/>
</dbReference>
<evidence type="ECO:0000313" key="3">
    <source>
        <dbReference type="Proteomes" id="UP000244240"/>
    </source>
</evidence>
<organism evidence="2 3">
    <name type="scientific">Melghirimyces profundicolus</name>
    <dbReference type="NCBI Taxonomy" id="1242148"/>
    <lineage>
        <taxon>Bacteria</taxon>
        <taxon>Bacillati</taxon>
        <taxon>Bacillota</taxon>
        <taxon>Bacilli</taxon>
        <taxon>Bacillales</taxon>
        <taxon>Thermoactinomycetaceae</taxon>
        <taxon>Melghirimyces</taxon>
    </lineage>
</organism>
<dbReference type="EMBL" id="QBKR01000017">
    <property type="protein sequence ID" value="PTX58352.1"/>
    <property type="molecule type" value="Genomic_DNA"/>
</dbReference>
<keyword evidence="3" id="KW-1185">Reference proteome</keyword>
<keyword evidence="2" id="KW-0808">Transferase</keyword>
<protein>
    <submittedName>
        <fullName evidence="2">Aminoglycoside 2''-phosphotransferase</fullName>
    </submittedName>
</protein>
<reference evidence="2 3" key="1">
    <citation type="submission" date="2018-04" db="EMBL/GenBank/DDBJ databases">
        <title>Genomic Encyclopedia of Archaeal and Bacterial Type Strains, Phase II (KMG-II): from individual species to whole genera.</title>
        <authorList>
            <person name="Goeker M."/>
        </authorList>
    </citation>
    <scope>NUCLEOTIDE SEQUENCE [LARGE SCALE GENOMIC DNA]</scope>
    <source>
        <strain evidence="2 3">DSM 45787</strain>
    </source>
</reference>
<evidence type="ECO:0000259" key="1">
    <source>
        <dbReference type="Pfam" id="PF01636"/>
    </source>
</evidence>
<accession>A0A2T6BQN8</accession>
<feature type="domain" description="Aminoglycoside phosphotransferase" evidence="1">
    <location>
        <begin position="22"/>
        <end position="242"/>
    </location>
</feature>
<sequence length="304" mass="34667">MNSAHCLERVQDVLANVPICSVREIQNGWDFFVLEINGEWMFRFPRRKEGRKRLKREAYFLGKVASRLPIPVPRYTILRMETPLPFGGYRKLEGVPLSRMGSRHVPVSAAKEIGRFLSTLHSLPKEEGFPPDHRDPQAWTGSFLELFDRAEKKILTELDPETGKAVTGWCALLSEHLKDASFSLCPVHGDLAADHLLVRNGHLSGVIDWGDARSGDPAHDFAALWKDLGEAFAREVARHYTPETDSAFWERADLYQKIAPLFGLSHAWEQGDEKLWQFSLIKIKSLMERPGRTRLADSQRGLRR</sequence>
<dbReference type="Gene3D" id="3.90.1200.10">
    <property type="match status" value="1"/>
</dbReference>
<dbReference type="InterPro" id="IPR002575">
    <property type="entry name" value="Aminoglycoside_PTrfase"/>
</dbReference>
<dbReference type="GO" id="GO:0016740">
    <property type="term" value="F:transferase activity"/>
    <property type="evidence" value="ECO:0007669"/>
    <property type="project" value="UniProtKB-KW"/>
</dbReference>
<dbReference type="InterPro" id="IPR051678">
    <property type="entry name" value="AGP_Transferase"/>
</dbReference>
<dbReference type="InterPro" id="IPR011009">
    <property type="entry name" value="Kinase-like_dom_sf"/>
</dbReference>
<dbReference type="PANTHER" id="PTHR21310">
    <property type="entry name" value="AMINOGLYCOSIDE PHOSPHOTRANSFERASE-RELATED-RELATED"/>
    <property type="match status" value="1"/>
</dbReference>
<dbReference type="Pfam" id="PF01636">
    <property type="entry name" value="APH"/>
    <property type="match status" value="1"/>
</dbReference>
<name>A0A2T6BQN8_9BACL</name>
<dbReference type="AlphaFoldDB" id="A0A2T6BQN8"/>
<comment type="caution">
    <text evidence="2">The sequence shown here is derived from an EMBL/GenBank/DDBJ whole genome shotgun (WGS) entry which is preliminary data.</text>
</comment>
<dbReference type="Gene3D" id="3.30.200.20">
    <property type="entry name" value="Phosphorylase Kinase, domain 1"/>
    <property type="match status" value="1"/>
</dbReference>
<dbReference type="PANTHER" id="PTHR21310:SF42">
    <property type="entry name" value="BIFUNCTIONAL AAC_APH"/>
    <property type="match status" value="1"/>
</dbReference>
<dbReference type="Proteomes" id="UP000244240">
    <property type="component" value="Unassembled WGS sequence"/>
</dbReference>
<proteinExistence type="predicted"/>
<evidence type="ECO:0000313" key="2">
    <source>
        <dbReference type="EMBL" id="PTX58352.1"/>
    </source>
</evidence>
<gene>
    <name evidence="2" type="ORF">C8P63_117100</name>
</gene>